<accession>A0A850HFA9</accession>
<keyword evidence="1" id="KW-0732">Signal</keyword>
<organism evidence="2 3">
    <name type="scientific">Altererythrobacter lutimaris</name>
    <dbReference type="NCBI Taxonomy" id="2743979"/>
    <lineage>
        <taxon>Bacteria</taxon>
        <taxon>Pseudomonadati</taxon>
        <taxon>Pseudomonadota</taxon>
        <taxon>Alphaproteobacteria</taxon>
        <taxon>Sphingomonadales</taxon>
        <taxon>Erythrobacteraceae</taxon>
        <taxon>Altererythrobacter</taxon>
    </lineage>
</organism>
<evidence type="ECO:0000256" key="1">
    <source>
        <dbReference type="SAM" id="SignalP"/>
    </source>
</evidence>
<evidence type="ECO:0000313" key="3">
    <source>
        <dbReference type="Proteomes" id="UP000546031"/>
    </source>
</evidence>
<dbReference type="EMBL" id="JABWTA010000001">
    <property type="protein sequence ID" value="NVE95688.1"/>
    <property type="molecule type" value="Genomic_DNA"/>
</dbReference>
<feature type="signal peptide" evidence="1">
    <location>
        <begin position="1"/>
        <end position="25"/>
    </location>
</feature>
<keyword evidence="3" id="KW-1185">Reference proteome</keyword>
<evidence type="ECO:0008006" key="4">
    <source>
        <dbReference type="Google" id="ProtNLM"/>
    </source>
</evidence>
<gene>
    <name evidence="2" type="ORF">HUO12_12345</name>
</gene>
<proteinExistence type="predicted"/>
<comment type="caution">
    <text evidence="2">The sequence shown here is derived from an EMBL/GenBank/DDBJ whole genome shotgun (WGS) entry which is preliminary data.</text>
</comment>
<feature type="chain" id="PRO_5032290623" description="DUF2268 domain-containing protein" evidence="1">
    <location>
        <begin position="26"/>
        <end position="367"/>
    </location>
</feature>
<evidence type="ECO:0000313" key="2">
    <source>
        <dbReference type="EMBL" id="NVE95688.1"/>
    </source>
</evidence>
<sequence>MLRFITGLITTLCAFVSLSVTTAHAADAKQQDRIIAEYSEAVVLFATMDHVSGWWKGFVEPAYREDWEKRFGWSEEDQQWADRYAEYRHRTYSDPSQDVDIATSPQGIFPGSTASAKSTDPLATFMVSQTGAEQALAGLEGMASKQDAAMLRGFYRHFESKWQQILSETEVLAKHPEALQADMSGPEVGQFLDRVETFYNVENTGSFRVFFTRFPSRTRTRAELVAGGNLILHTPLEWAYEDGDWASIVAHEIVHHISSQQADSAKRAMSDRFLAICPLERRSRRLWVLEEPLAVAIGQAAFSQFVKGERLDPGDNWYGNPWIDITARTLASSVVEALDQGVALEKTRIVEEAADRCSTLSFIAENM</sequence>
<dbReference type="Proteomes" id="UP000546031">
    <property type="component" value="Unassembled WGS sequence"/>
</dbReference>
<dbReference type="RefSeq" id="WP_176273886.1">
    <property type="nucleotide sequence ID" value="NZ_JABWTA010000001.1"/>
</dbReference>
<protein>
    <recommendedName>
        <fullName evidence="4">DUF2268 domain-containing protein</fullName>
    </recommendedName>
</protein>
<name>A0A850HFA9_9SPHN</name>
<reference evidence="2 3" key="1">
    <citation type="submission" date="2020-06" db="EMBL/GenBank/DDBJ databases">
        <title>Altererythrobacter lutimaris sp. nov., a marine bacterium isolated from a tidal flat.</title>
        <authorList>
            <person name="Kim D."/>
            <person name="Yoo Y."/>
            <person name="Kim J.-J."/>
        </authorList>
    </citation>
    <scope>NUCLEOTIDE SEQUENCE [LARGE SCALE GENOMIC DNA]</scope>
    <source>
        <strain evidence="2 3">JGD-16</strain>
    </source>
</reference>
<dbReference type="AlphaFoldDB" id="A0A850HFA9"/>